<dbReference type="GO" id="GO:0005886">
    <property type="term" value="C:plasma membrane"/>
    <property type="evidence" value="ECO:0007669"/>
    <property type="project" value="TreeGrafter"/>
</dbReference>
<dbReference type="Gene3D" id="1.20.1640.10">
    <property type="entry name" value="Multidrug efflux transporter AcrB transmembrane domain"/>
    <property type="match status" value="2"/>
</dbReference>
<evidence type="ECO:0000256" key="2">
    <source>
        <dbReference type="ARBA" id="ARBA00005585"/>
    </source>
</evidence>
<feature type="transmembrane region" description="Helical" evidence="7">
    <location>
        <begin position="314"/>
        <end position="334"/>
    </location>
</feature>
<dbReference type="PANTHER" id="PTHR10796">
    <property type="entry name" value="PATCHED-RELATED"/>
    <property type="match status" value="1"/>
</dbReference>
<feature type="domain" description="SSD" evidence="8">
    <location>
        <begin position="253"/>
        <end position="398"/>
    </location>
</feature>
<keyword evidence="3 7" id="KW-0812">Transmembrane</keyword>
<evidence type="ECO:0000256" key="4">
    <source>
        <dbReference type="ARBA" id="ARBA00022989"/>
    </source>
</evidence>
<organism evidence="9 10">
    <name type="scientific">Diploscapter pachys</name>
    <dbReference type="NCBI Taxonomy" id="2018661"/>
    <lineage>
        <taxon>Eukaryota</taxon>
        <taxon>Metazoa</taxon>
        <taxon>Ecdysozoa</taxon>
        <taxon>Nematoda</taxon>
        <taxon>Chromadorea</taxon>
        <taxon>Rhabditida</taxon>
        <taxon>Rhabditina</taxon>
        <taxon>Rhabditomorpha</taxon>
        <taxon>Rhabditoidea</taxon>
        <taxon>Rhabditidae</taxon>
        <taxon>Diploscapter</taxon>
    </lineage>
</organism>
<proteinExistence type="inferred from homology"/>
<feature type="transmembrane region" description="Helical" evidence="7">
    <location>
        <begin position="256"/>
        <end position="274"/>
    </location>
</feature>
<sequence length="675" mass="74619">MRTPTFISSFFYHYGLFLSSHPHLFLFLPLLLTSLTLYPMLMSISQLHSQSSIGNIQAFTPSNSIFHSTKAKMASIFPDGGYFSKRDFLSPNLRVVILNVPSKLFEPSFISAYALLRNKLESVKTDKNVTYSTACGISAMSSSSHCGVDPFLLLTATNLSITYPYAAVSFGSFARIINLGPIFGGARTTKQGTLKDAKYIRMVFDFPPDIDTFQFDEKWMQIIDEFSSETQITSFFWSPFQYEKDMKTIVTTSSRLIPVLFAVLVTFSFCAFWNREDIVSSKSLVAVWGVISAVFGITTSIGLLHLFGIKLLPIAMFTPFLVLSIGIDDAFILLSSWRSVSRGYAVRRREKINQSVEELFAEAVSDAGLSLLCTTISNLAVYSIGCLSDKFPRRNSHCYSSPYCPSAFVRSPLYLTIIVGTYLLYLAAIVYSYSYKMEFGLELSSLLPSSTSKYSSDVNSTSGSLAFSRFFLPLRNVNASSRGTAYFSIKSLLHSTSTANSVSLLAYDVSFPLVESSTSINIELLLNFLLIGASSVLSVGVLVPSLFVCLCLLLMLISINLGVFASLFLCSARVDVVTSLAALLSIGYSIDYTNHLLVHYHSSNLDTALSQISRPIIYSSISTVLGVLTLLPLQGYITYSFILCVVFVTIFGCLHSLFVVPVFIHFTANFRAYLM</sequence>
<dbReference type="OrthoDB" id="6510177at2759"/>
<dbReference type="InterPro" id="IPR051697">
    <property type="entry name" value="Patched_domain-protein"/>
</dbReference>
<feature type="transmembrane region" description="Helical" evidence="7">
    <location>
        <begin position="413"/>
        <end position="433"/>
    </location>
</feature>
<keyword evidence="10" id="KW-1185">Reference proteome</keyword>
<dbReference type="EMBL" id="LIAE01010516">
    <property type="protein sequence ID" value="PAV59538.1"/>
    <property type="molecule type" value="Genomic_DNA"/>
</dbReference>
<dbReference type="InterPro" id="IPR000731">
    <property type="entry name" value="SSD"/>
</dbReference>
<evidence type="ECO:0000259" key="8">
    <source>
        <dbReference type="PROSITE" id="PS50156"/>
    </source>
</evidence>
<name>A0A2A2JCN6_9BILA</name>
<dbReference type="Pfam" id="PF02460">
    <property type="entry name" value="Patched"/>
    <property type="match status" value="1"/>
</dbReference>
<dbReference type="Proteomes" id="UP000218231">
    <property type="component" value="Unassembled WGS sequence"/>
</dbReference>
<feature type="transmembrane region" description="Helical" evidence="7">
    <location>
        <begin position="524"/>
        <end position="557"/>
    </location>
</feature>
<dbReference type="GO" id="GO:0006897">
    <property type="term" value="P:endocytosis"/>
    <property type="evidence" value="ECO:0007669"/>
    <property type="project" value="TreeGrafter"/>
</dbReference>
<dbReference type="PROSITE" id="PS50156">
    <property type="entry name" value="SSD"/>
    <property type="match status" value="1"/>
</dbReference>
<evidence type="ECO:0000256" key="1">
    <source>
        <dbReference type="ARBA" id="ARBA00004141"/>
    </source>
</evidence>
<evidence type="ECO:0000256" key="3">
    <source>
        <dbReference type="ARBA" id="ARBA00022692"/>
    </source>
</evidence>
<evidence type="ECO:0000313" key="10">
    <source>
        <dbReference type="Proteomes" id="UP000218231"/>
    </source>
</evidence>
<dbReference type="PANTHER" id="PTHR10796:SF181">
    <property type="entry name" value="SSD DOMAIN-CONTAINING PROTEIN"/>
    <property type="match status" value="1"/>
</dbReference>
<comment type="similarity">
    <text evidence="2">Belongs to the patched family.</text>
</comment>
<evidence type="ECO:0000256" key="6">
    <source>
        <dbReference type="ARBA" id="ARBA00023180"/>
    </source>
</evidence>
<dbReference type="SUPFAM" id="SSF82866">
    <property type="entry name" value="Multidrug efflux transporter AcrB transmembrane domain"/>
    <property type="match status" value="2"/>
</dbReference>
<comment type="caution">
    <text evidence="9">The sequence shown here is derived from an EMBL/GenBank/DDBJ whole genome shotgun (WGS) entry which is preliminary data.</text>
</comment>
<comment type="subcellular location">
    <subcellularLocation>
        <location evidence="1">Membrane</location>
        <topology evidence="1">Multi-pass membrane protein</topology>
    </subcellularLocation>
</comment>
<keyword evidence="4 7" id="KW-1133">Transmembrane helix</keyword>
<feature type="transmembrane region" description="Helical" evidence="7">
    <location>
        <begin position="616"/>
        <end position="633"/>
    </location>
</feature>
<feature type="transmembrane region" description="Helical" evidence="7">
    <location>
        <begin position="639"/>
        <end position="666"/>
    </location>
</feature>
<dbReference type="AlphaFoldDB" id="A0A2A2JCN6"/>
<reference evidence="9 10" key="1">
    <citation type="journal article" date="2017" name="Curr. Biol.">
        <title>Genome architecture and evolution of a unichromosomal asexual nematode.</title>
        <authorList>
            <person name="Fradin H."/>
            <person name="Zegar C."/>
            <person name="Gutwein M."/>
            <person name="Lucas J."/>
            <person name="Kovtun M."/>
            <person name="Corcoran D."/>
            <person name="Baugh L.R."/>
            <person name="Kiontke K."/>
            <person name="Gunsalus K."/>
            <person name="Fitch D.H."/>
            <person name="Piano F."/>
        </authorList>
    </citation>
    <scope>NUCLEOTIDE SEQUENCE [LARGE SCALE GENOMIC DNA]</scope>
    <source>
        <strain evidence="9">PF1309</strain>
    </source>
</reference>
<feature type="transmembrane region" description="Helical" evidence="7">
    <location>
        <begin position="286"/>
        <end position="307"/>
    </location>
</feature>
<evidence type="ECO:0000256" key="5">
    <source>
        <dbReference type="ARBA" id="ARBA00023136"/>
    </source>
</evidence>
<gene>
    <name evidence="9" type="ORF">WR25_23046</name>
</gene>
<feature type="transmembrane region" description="Helical" evidence="7">
    <location>
        <begin position="20"/>
        <end position="41"/>
    </location>
</feature>
<dbReference type="GO" id="GO:0030659">
    <property type="term" value="C:cytoplasmic vesicle membrane"/>
    <property type="evidence" value="ECO:0007669"/>
    <property type="project" value="TreeGrafter"/>
</dbReference>
<evidence type="ECO:0000313" key="9">
    <source>
        <dbReference type="EMBL" id="PAV59538.1"/>
    </source>
</evidence>
<protein>
    <recommendedName>
        <fullName evidence="8">SSD domain-containing protein</fullName>
    </recommendedName>
</protein>
<evidence type="ECO:0000256" key="7">
    <source>
        <dbReference type="SAM" id="Phobius"/>
    </source>
</evidence>
<dbReference type="GO" id="GO:0018996">
    <property type="term" value="P:molting cycle, collagen and cuticulin-based cuticle"/>
    <property type="evidence" value="ECO:0007669"/>
    <property type="project" value="TreeGrafter"/>
</dbReference>
<dbReference type="InterPro" id="IPR003392">
    <property type="entry name" value="PTHD_SSD"/>
</dbReference>
<keyword evidence="5 7" id="KW-0472">Membrane</keyword>
<accession>A0A2A2JCN6</accession>
<keyword evidence="6" id="KW-0325">Glycoprotein</keyword>